<dbReference type="EMBL" id="AMCI01000974">
    <property type="protein sequence ID" value="EJX07097.1"/>
    <property type="molecule type" value="Genomic_DNA"/>
</dbReference>
<accession>J9GHV4</accession>
<sequence length="53" mass="5668">TGKLKNMGKDLGGAIRGFKEGMKEGEENTPKKEIAQDKTDTVDVSAKDKTNAS</sequence>
<gene>
    <name evidence="2" type="ORF">EVA_04795</name>
</gene>
<organism evidence="2">
    <name type="scientific">gut metagenome</name>
    <dbReference type="NCBI Taxonomy" id="749906"/>
    <lineage>
        <taxon>unclassified sequences</taxon>
        <taxon>metagenomes</taxon>
        <taxon>organismal metagenomes</taxon>
    </lineage>
</organism>
<feature type="region of interest" description="Disordered" evidence="1">
    <location>
        <begin position="1"/>
        <end position="53"/>
    </location>
</feature>
<feature type="compositionally biased region" description="Basic and acidic residues" evidence="1">
    <location>
        <begin position="17"/>
        <end position="53"/>
    </location>
</feature>
<proteinExistence type="predicted"/>
<evidence type="ECO:0000313" key="2">
    <source>
        <dbReference type="EMBL" id="EJX07097.1"/>
    </source>
</evidence>
<dbReference type="Gene3D" id="1.20.5.3310">
    <property type="match status" value="1"/>
</dbReference>
<dbReference type="AlphaFoldDB" id="J9GHV4"/>
<name>J9GHV4_9ZZZZ</name>
<reference evidence="2" key="1">
    <citation type="journal article" date="2012" name="PLoS ONE">
        <title>Gene sets for utilization of primary and secondary nutrition supplies in the distal gut of endangered iberian lynx.</title>
        <authorList>
            <person name="Alcaide M."/>
            <person name="Messina E."/>
            <person name="Richter M."/>
            <person name="Bargiela R."/>
            <person name="Peplies J."/>
            <person name="Huws S.A."/>
            <person name="Newbold C.J."/>
            <person name="Golyshin P.N."/>
            <person name="Simon M.A."/>
            <person name="Lopez G."/>
            <person name="Yakimov M.M."/>
            <person name="Ferrer M."/>
        </authorList>
    </citation>
    <scope>NUCLEOTIDE SEQUENCE</scope>
</reference>
<comment type="caution">
    <text evidence="2">The sequence shown here is derived from an EMBL/GenBank/DDBJ whole genome shotgun (WGS) entry which is preliminary data.</text>
</comment>
<evidence type="ECO:0000256" key="1">
    <source>
        <dbReference type="SAM" id="MobiDB-lite"/>
    </source>
</evidence>
<feature type="non-terminal residue" evidence="2">
    <location>
        <position position="1"/>
    </location>
</feature>
<protein>
    <submittedName>
        <fullName evidence="2">Twin arginine translocase protein A</fullName>
    </submittedName>
</protein>